<dbReference type="AlphaFoldDB" id="A0A2T2N242"/>
<protein>
    <submittedName>
        <fullName evidence="1">Uncharacterized protein</fullName>
    </submittedName>
</protein>
<organism evidence="1 2">
    <name type="scientific">Corynespora cassiicola Philippines</name>
    <dbReference type="NCBI Taxonomy" id="1448308"/>
    <lineage>
        <taxon>Eukaryota</taxon>
        <taxon>Fungi</taxon>
        <taxon>Dikarya</taxon>
        <taxon>Ascomycota</taxon>
        <taxon>Pezizomycotina</taxon>
        <taxon>Dothideomycetes</taxon>
        <taxon>Pleosporomycetidae</taxon>
        <taxon>Pleosporales</taxon>
        <taxon>Corynesporascaceae</taxon>
        <taxon>Corynespora</taxon>
    </lineage>
</organism>
<reference evidence="1 2" key="1">
    <citation type="journal article" date="2018" name="Front. Microbiol.">
        <title>Genome-Wide Analysis of Corynespora cassiicola Leaf Fall Disease Putative Effectors.</title>
        <authorList>
            <person name="Lopez D."/>
            <person name="Ribeiro S."/>
            <person name="Label P."/>
            <person name="Fumanal B."/>
            <person name="Venisse J.S."/>
            <person name="Kohler A."/>
            <person name="de Oliveira R.R."/>
            <person name="Labutti K."/>
            <person name="Lipzen A."/>
            <person name="Lail K."/>
            <person name="Bauer D."/>
            <person name="Ohm R.A."/>
            <person name="Barry K.W."/>
            <person name="Spatafora J."/>
            <person name="Grigoriev I.V."/>
            <person name="Martin F.M."/>
            <person name="Pujade-Renaud V."/>
        </authorList>
    </citation>
    <scope>NUCLEOTIDE SEQUENCE [LARGE SCALE GENOMIC DNA]</scope>
    <source>
        <strain evidence="1 2">Philippines</strain>
    </source>
</reference>
<gene>
    <name evidence="1" type="ORF">BS50DRAFT_626620</name>
</gene>
<dbReference type="Proteomes" id="UP000240883">
    <property type="component" value="Unassembled WGS sequence"/>
</dbReference>
<evidence type="ECO:0000313" key="1">
    <source>
        <dbReference type="EMBL" id="PSN59501.1"/>
    </source>
</evidence>
<proteinExistence type="predicted"/>
<keyword evidence="2" id="KW-1185">Reference proteome</keyword>
<accession>A0A2T2N242</accession>
<sequence>MATIFPNPHARAQPFTSNVKDMNYLQVVIYVLQVTPNPAPLRRTMGPKLTLEYNTIEHLEKLEMVYPRTYLAKNPLLLKVLSLRKLINRHVFVAWPVEDEGALATHLGSALGVIAWALPHDPTRFLTHFRENIHAAARLPITFMPDFGI</sequence>
<dbReference type="EMBL" id="KZ678155">
    <property type="protein sequence ID" value="PSN59501.1"/>
    <property type="molecule type" value="Genomic_DNA"/>
</dbReference>
<evidence type="ECO:0000313" key="2">
    <source>
        <dbReference type="Proteomes" id="UP000240883"/>
    </source>
</evidence>
<name>A0A2T2N242_CORCC</name>